<feature type="transmembrane region" description="Helical" evidence="1">
    <location>
        <begin position="87"/>
        <end position="103"/>
    </location>
</feature>
<name>A0A0S7BMU8_9CHLR</name>
<accession>A0A0S7BMU8</accession>
<evidence type="ECO:0000256" key="1">
    <source>
        <dbReference type="SAM" id="Phobius"/>
    </source>
</evidence>
<proteinExistence type="predicted"/>
<dbReference type="STRING" id="1678840.ATC1_131525"/>
<feature type="transmembrane region" description="Helical" evidence="1">
    <location>
        <begin position="9"/>
        <end position="29"/>
    </location>
</feature>
<reference evidence="2" key="1">
    <citation type="journal article" date="2015" name="Genome Announc.">
        <title>Draft Genome Sequence of Anaerolineae Strain TC1, a Novel Isolate from a Methanogenic Wastewater Treatment System.</title>
        <authorList>
            <person name="Matsuura N."/>
            <person name="Tourlousse D.M."/>
            <person name="Sun L."/>
            <person name="Toyonaga M."/>
            <person name="Kuroda K."/>
            <person name="Ohashi A."/>
            <person name="Cruz R."/>
            <person name="Yamaguchi T."/>
            <person name="Sekiguchi Y."/>
        </authorList>
    </citation>
    <scope>NUCLEOTIDE SEQUENCE [LARGE SCALE GENOMIC DNA]</scope>
    <source>
        <strain evidence="2">TC1</strain>
    </source>
</reference>
<evidence type="ECO:0000313" key="2">
    <source>
        <dbReference type="EMBL" id="GAP41533.1"/>
    </source>
</evidence>
<sequence length="104" mass="11191">MDILMSTPVIFLIFIVLGILLMLFGQYTAPVEDTALDQKRSLYGSGEAGPESRGVPGYKPFLLISLFFAILHLGVLVVGLSNLSMTSVVYLIALMLGLLALMLG</sequence>
<keyword evidence="1" id="KW-0472">Membrane</keyword>
<keyword evidence="1" id="KW-0812">Transmembrane</keyword>
<keyword evidence="3" id="KW-1185">Reference proteome</keyword>
<keyword evidence="1" id="KW-1133">Transmembrane helix</keyword>
<evidence type="ECO:0008006" key="4">
    <source>
        <dbReference type="Google" id="ProtNLM"/>
    </source>
</evidence>
<protein>
    <recommendedName>
        <fullName evidence="4">NADH-quinone oxidoreductase subunit</fullName>
    </recommendedName>
</protein>
<gene>
    <name evidence="2" type="ORF">ATC1_131525</name>
</gene>
<feature type="transmembrane region" description="Helical" evidence="1">
    <location>
        <begin position="61"/>
        <end position="80"/>
    </location>
</feature>
<dbReference type="RefSeq" id="WP_062282947.1">
    <property type="nucleotide sequence ID" value="NZ_DF968181.1"/>
</dbReference>
<dbReference type="AlphaFoldDB" id="A0A0S7BMU8"/>
<evidence type="ECO:0000313" key="3">
    <source>
        <dbReference type="Proteomes" id="UP000053370"/>
    </source>
</evidence>
<dbReference type="EMBL" id="DF968181">
    <property type="protein sequence ID" value="GAP41533.1"/>
    <property type="molecule type" value="Genomic_DNA"/>
</dbReference>
<organism evidence="2">
    <name type="scientific">Flexilinea flocculi</name>
    <dbReference type="NCBI Taxonomy" id="1678840"/>
    <lineage>
        <taxon>Bacteria</taxon>
        <taxon>Bacillati</taxon>
        <taxon>Chloroflexota</taxon>
        <taxon>Anaerolineae</taxon>
        <taxon>Anaerolineales</taxon>
        <taxon>Anaerolineaceae</taxon>
        <taxon>Flexilinea</taxon>
    </lineage>
</organism>
<dbReference type="Proteomes" id="UP000053370">
    <property type="component" value="Unassembled WGS sequence"/>
</dbReference>